<keyword evidence="6" id="KW-0238">DNA-binding</keyword>
<keyword evidence="5" id="KW-0158">Chromosome</keyword>
<protein>
    <submittedName>
        <fullName evidence="9">Uncharacterized protein</fullName>
    </submittedName>
</protein>
<dbReference type="InterPro" id="IPR009072">
    <property type="entry name" value="Histone-fold"/>
</dbReference>
<sequence length="59" mass="6970">MYNIRRSIICHLACYGKVKNISGLIYVKICGVLKVFWENMIQDVITHPNKHDKQHISHY</sequence>
<dbReference type="GO" id="GO:0000786">
    <property type="term" value="C:nucleosome"/>
    <property type="evidence" value="ECO:0007669"/>
    <property type="project" value="UniProtKB-KW"/>
</dbReference>
<comment type="similarity">
    <text evidence="4">Belongs to the histone H4 family.</text>
</comment>
<dbReference type="Proteomes" id="UP000694555">
    <property type="component" value="Unplaced"/>
</dbReference>
<evidence type="ECO:0000256" key="2">
    <source>
        <dbReference type="ARBA" id="ARBA00004123"/>
    </source>
</evidence>
<accession>A0A8C0BAH8</accession>
<organism evidence="9 10">
    <name type="scientific">Buteo japonicus</name>
    <dbReference type="NCBI Taxonomy" id="224669"/>
    <lineage>
        <taxon>Eukaryota</taxon>
        <taxon>Metazoa</taxon>
        <taxon>Chordata</taxon>
        <taxon>Craniata</taxon>
        <taxon>Vertebrata</taxon>
        <taxon>Euteleostomi</taxon>
        <taxon>Archelosauria</taxon>
        <taxon>Archosauria</taxon>
        <taxon>Dinosauria</taxon>
        <taxon>Saurischia</taxon>
        <taxon>Theropoda</taxon>
        <taxon>Coelurosauria</taxon>
        <taxon>Aves</taxon>
        <taxon>Neognathae</taxon>
        <taxon>Neoaves</taxon>
        <taxon>Telluraves</taxon>
        <taxon>Accipitrimorphae</taxon>
        <taxon>Accipitriformes</taxon>
        <taxon>Accipitridae</taxon>
        <taxon>Accipitrinae</taxon>
        <taxon>Buteo</taxon>
    </lineage>
</organism>
<evidence type="ECO:0000313" key="10">
    <source>
        <dbReference type="Proteomes" id="UP000694555"/>
    </source>
</evidence>
<name>A0A8C0BAH8_9AVES</name>
<proteinExistence type="inferred from homology"/>
<dbReference type="GO" id="GO:0046982">
    <property type="term" value="F:protein heterodimerization activity"/>
    <property type="evidence" value="ECO:0007669"/>
    <property type="project" value="InterPro"/>
</dbReference>
<evidence type="ECO:0000256" key="7">
    <source>
        <dbReference type="ARBA" id="ARBA00023242"/>
    </source>
</evidence>
<dbReference type="Gene3D" id="1.10.20.10">
    <property type="entry name" value="Histone, subunit A"/>
    <property type="match status" value="1"/>
</dbReference>
<dbReference type="GO" id="GO:0003677">
    <property type="term" value="F:DNA binding"/>
    <property type="evidence" value="ECO:0007669"/>
    <property type="project" value="UniProtKB-KW"/>
</dbReference>
<dbReference type="PRINTS" id="PR00623">
    <property type="entry name" value="HISTONEH4"/>
</dbReference>
<dbReference type="GO" id="GO:0005634">
    <property type="term" value="C:nucleus"/>
    <property type="evidence" value="ECO:0007669"/>
    <property type="project" value="UniProtKB-SubCell"/>
</dbReference>
<dbReference type="AlphaFoldDB" id="A0A8C0BAH8"/>
<evidence type="ECO:0000313" key="9">
    <source>
        <dbReference type="Ensembl" id="ENSBJAP00000014168.1"/>
    </source>
</evidence>
<evidence type="ECO:0000256" key="4">
    <source>
        <dbReference type="ARBA" id="ARBA00006564"/>
    </source>
</evidence>
<keyword evidence="8" id="KW-0544">Nucleosome core</keyword>
<evidence type="ECO:0000256" key="3">
    <source>
        <dbReference type="ARBA" id="ARBA00004286"/>
    </source>
</evidence>
<dbReference type="InterPro" id="IPR001951">
    <property type="entry name" value="Histone_H4"/>
</dbReference>
<evidence type="ECO:0000256" key="5">
    <source>
        <dbReference type="ARBA" id="ARBA00022454"/>
    </source>
</evidence>
<reference evidence="9" key="2">
    <citation type="submission" date="2025-09" db="UniProtKB">
        <authorList>
            <consortium name="Ensembl"/>
        </authorList>
    </citation>
    <scope>IDENTIFICATION</scope>
</reference>
<dbReference type="GO" id="GO:0030527">
    <property type="term" value="F:structural constituent of chromatin"/>
    <property type="evidence" value="ECO:0007669"/>
    <property type="project" value="InterPro"/>
</dbReference>
<comment type="subcellular location">
    <subcellularLocation>
        <location evidence="3">Chromosome</location>
    </subcellularLocation>
    <subcellularLocation>
        <location evidence="2">Nucleus</location>
    </subcellularLocation>
</comment>
<evidence type="ECO:0000256" key="6">
    <source>
        <dbReference type="ARBA" id="ARBA00023125"/>
    </source>
</evidence>
<keyword evidence="10" id="KW-1185">Reference proteome</keyword>
<comment type="function">
    <text evidence="1">Core component of nucleosome. Nucleosomes wrap and compact DNA into chromatin, limiting DNA accessibility to the cellular machineries which require DNA as a template. Histones thereby play a central role in transcription regulation, DNA repair, DNA replication and chromosomal stability. DNA accessibility is regulated via a complex set of post-translational modifications of histones, also called histone code, and nucleosome remodeling.</text>
</comment>
<evidence type="ECO:0000256" key="8">
    <source>
        <dbReference type="ARBA" id="ARBA00023269"/>
    </source>
</evidence>
<keyword evidence="7" id="KW-0539">Nucleus</keyword>
<evidence type="ECO:0000256" key="1">
    <source>
        <dbReference type="ARBA" id="ARBA00002001"/>
    </source>
</evidence>
<reference evidence="9" key="1">
    <citation type="submission" date="2025-08" db="UniProtKB">
        <authorList>
            <consortium name="Ensembl"/>
        </authorList>
    </citation>
    <scope>IDENTIFICATION</scope>
</reference>
<dbReference type="Ensembl" id="ENSBJAT00000014554.1">
    <property type="protein sequence ID" value="ENSBJAP00000014168.1"/>
    <property type="gene ID" value="ENSBJAG00000009427.1"/>
</dbReference>